<feature type="domain" description="C2H2-type" evidence="9">
    <location>
        <begin position="322"/>
        <end position="352"/>
    </location>
</feature>
<evidence type="ECO:0000259" key="9">
    <source>
        <dbReference type="SMART" id="SM00355"/>
    </source>
</evidence>
<protein>
    <recommendedName>
        <fullName evidence="9">C2H2-type domain-containing protein</fullName>
    </recommendedName>
</protein>
<feature type="region of interest" description="Disordered" evidence="8">
    <location>
        <begin position="438"/>
        <end position="492"/>
    </location>
</feature>
<dbReference type="InterPro" id="IPR051061">
    <property type="entry name" value="Zinc_finger_trans_reg"/>
</dbReference>
<keyword evidence="3" id="KW-0863">Zinc-finger</keyword>
<feature type="domain" description="C2H2-type" evidence="9">
    <location>
        <begin position="384"/>
        <end position="404"/>
    </location>
</feature>
<keyword evidence="2" id="KW-0479">Metal-binding</keyword>
<keyword evidence="7" id="KW-0539">Nucleus</keyword>
<feature type="compositionally biased region" description="Acidic residues" evidence="8">
    <location>
        <begin position="453"/>
        <end position="467"/>
    </location>
</feature>
<dbReference type="PANTHER" id="PTHR46179">
    <property type="entry name" value="ZINC FINGER PROTEIN"/>
    <property type="match status" value="1"/>
</dbReference>
<organism evidence="10 11">
    <name type="scientific">Stachybotrys elegans</name>
    <dbReference type="NCBI Taxonomy" id="80388"/>
    <lineage>
        <taxon>Eukaryota</taxon>
        <taxon>Fungi</taxon>
        <taxon>Dikarya</taxon>
        <taxon>Ascomycota</taxon>
        <taxon>Pezizomycotina</taxon>
        <taxon>Sordariomycetes</taxon>
        <taxon>Hypocreomycetidae</taxon>
        <taxon>Hypocreales</taxon>
        <taxon>Stachybotryaceae</taxon>
        <taxon>Stachybotrys</taxon>
    </lineage>
</organism>
<dbReference type="GO" id="GO:0005634">
    <property type="term" value="C:nucleus"/>
    <property type="evidence" value="ECO:0007669"/>
    <property type="project" value="UniProtKB-SubCell"/>
</dbReference>
<feature type="compositionally biased region" description="Low complexity" evidence="8">
    <location>
        <begin position="192"/>
        <end position="202"/>
    </location>
</feature>
<dbReference type="GO" id="GO:0008270">
    <property type="term" value="F:zinc ion binding"/>
    <property type="evidence" value="ECO:0007669"/>
    <property type="project" value="UniProtKB-KW"/>
</dbReference>
<evidence type="ECO:0000256" key="5">
    <source>
        <dbReference type="ARBA" id="ARBA00023015"/>
    </source>
</evidence>
<sequence length="617" mass="68312">MASIAEQPYNMFSHHHEGDEFPRYPDPTQTVFTCGPANLTIPADAFGAFPRSAQDVYPASMGFEPSPFTEASTYLVNNRASPGMYPDDNEMRLSASARSTTNSTISSPESNHGQTGSLHDWQFQPSIVSSDYIAGAEYGFPASAVEELGFEFAQHKAFVDPALINGDIGRPPMGISPYDAQFQQPRHPYPTSPSATSSSPQPNMLRTSSSSPFLHNGAFQPAFSSPYPAPMDPHGRRPSIGGAFISPTSTGDYHSGDENKEKQRCQYPDCGKIFKDLKAHMLTHQNERPEKCPITHCEYHIKGFARKYDKNRHTLTHYKGSMVCGFCPGSGSTSEKFFNRADVFKRHLTSVHGVEQTPPNSRKKATGTINAGKKLTGYAPDATGKCSTCTQTFANAQEFYEHLDDCVLRIVQQEDPSEAVNAKHLAEVENDKAVHQTLEKNNLPTTTQVASIQDDDDDDMADDDVDDMSGTASPGVKRKNTNPAGGVQKSRGLTFSRNGQAMHKIKGRKHRRDYPTSWGFDKGRMTMKKRVMAVFDGPRRLAKDDMMLSTEYEMRFPLSDGKSYVTDLDILTLKRADAFHNATKEEKGPWISDDPTEEEIKEMQEMQEILALSPASI</sequence>
<keyword evidence="6" id="KW-0804">Transcription</keyword>
<evidence type="ECO:0000256" key="8">
    <source>
        <dbReference type="SAM" id="MobiDB-lite"/>
    </source>
</evidence>
<dbReference type="PANTHER" id="PTHR46179:SF13">
    <property type="entry name" value="C2H2-TYPE DOMAIN-CONTAINING PROTEIN"/>
    <property type="match status" value="1"/>
</dbReference>
<feature type="domain" description="C2H2-type" evidence="9">
    <location>
        <begin position="263"/>
        <end position="284"/>
    </location>
</feature>
<reference evidence="10" key="1">
    <citation type="journal article" date="2021" name="Nat. Commun.">
        <title>Genetic determinants of endophytism in the Arabidopsis root mycobiome.</title>
        <authorList>
            <person name="Mesny F."/>
            <person name="Miyauchi S."/>
            <person name="Thiergart T."/>
            <person name="Pickel B."/>
            <person name="Atanasova L."/>
            <person name="Karlsson M."/>
            <person name="Huettel B."/>
            <person name="Barry K.W."/>
            <person name="Haridas S."/>
            <person name="Chen C."/>
            <person name="Bauer D."/>
            <person name="Andreopoulos W."/>
            <person name="Pangilinan J."/>
            <person name="LaButti K."/>
            <person name="Riley R."/>
            <person name="Lipzen A."/>
            <person name="Clum A."/>
            <person name="Drula E."/>
            <person name="Henrissat B."/>
            <person name="Kohler A."/>
            <person name="Grigoriev I.V."/>
            <person name="Martin F.M."/>
            <person name="Hacquard S."/>
        </authorList>
    </citation>
    <scope>NUCLEOTIDE SEQUENCE</scope>
    <source>
        <strain evidence="10">MPI-CAGE-CH-0235</strain>
    </source>
</reference>
<accession>A0A8K0WNG9</accession>
<feature type="region of interest" description="Disordered" evidence="8">
    <location>
        <begin position="174"/>
        <end position="211"/>
    </location>
</feature>
<dbReference type="OrthoDB" id="6077919at2759"/>
<evidence type="ECO:0000256" key="1">
    <source>
        <dbReference type="ARBA" id="ARBA00004123"/>
    </source>
</evidence>
<evidence type="ECO:0000313" key="10">
    <source>
        <dbReference type="EMBL" id="KAH7309452.1"/>
    </source>
</evidence>
<dbReference type="Proteomes" id="UP000813444">
    <property type="component" value="Unassembled WGS sequence"/>
</dbReference>
<evidence type="ECO:0000256" key="6">
    <source>
        <dbReference type="ARBA" id="ARBA00023163"/>
    </source>
</evidence>
<comment type="caution">
    <text evidence="10">The sequence shown here is derived from an EMBL/GenBank/DDBJ whole genome shotgun (WGS) entry which is preliminary data.</text>
</comment>
<feature type="region of interest" description="Disordered" evidence="8">
    <location>
        <begin position="224"/>
        <end position="262"/>
    </location>
</feature>
<dbReference type="SMART" id="SM00355">
    <property type="entry name" value="ZnF_C2H2"/>
    <property type="match status" value="4"/>
</dbReference>
<keyword evidence="5" id="KW-0805">Transcription regulation</keyword>
<evidence type="ECO:0000256" key="7">
    <source>
        <dbReference type="ARBA" id="ARBA00023242"/>
    </source>
</evidence>
<keyword evidence="4" id="KW-0862">Zinc</keyword>
<feature type="compositionally biased region" description="Polar residues" evidence="8">
    <location>
        <begin position="96"/>
        <end position="117"/>
    </location>
</feature>
<keyword evidence="11" id="KW-1185">Reference proteome</keyword>
<proteinExistence type="predicted"/>
<dbReference type="GO" id="GO:0006357">
    <property type="term" value="P:regulation of transcription by RNA polymerase II"/>
    <property type="evidence" value="ECO:0007669"/>
    <property type="project" value="TreeGrafter"/>
</dbReference>
<evidence type="ECO:0000256" key="2">
    <source>
        <dbReference type="ARBA" id="ARBA00022723"/>
    </source>
</evidence>
<dbReference type="Gene3D" id="3.30.160.60">
    <property type="entry name" value="Classic Zinc Finger"/>
    <property type="match status" value="1"/>
</dbReference>
<evidence type="ECO:0000256" key="4">
    <source>
        <dbReference type="ARBA" id="ARBA00022833"/>
    </source>
</evidence>
<evidence type="ECO:0000313" key="11">
    <source>
        <dbReference type="Proteomes" id="UP000813444"/>
    </source>
</evidence>
<feature type="compositionally biased region" description="Polar residues" evidence="8">
    <location>
        <begin position="439"/>
        <end position="451"/>
    </location>
</feature>
<feature type="domain" description="C2H2-type" evidence="9">
    <location>
        <begin position="290"/>
        <end position="317"/>
    </location>
</feature>
<dbReference type="InterPro" id="IPR013087">
    <property type="entry name" value="Znf_C2H2_type"/>
</dbReference>
<dbReference type="AlphaFoldDB" id="A0A8K0WNG9"/>
<dbReference type="EMBL" id="JAGPNK010000013">
    <property type="protein sequence ID" value="KAH7309452.1"/>
    <property type="molecule type" value="Genomic_DNA"/>
</dbReference>
<dbReference type="SUPFAM" id="SSF57667">
    <property type="entry name" value="beta-beta-alpha zinc fingers"/>
    <property type="match status" value="1"/>
</dbReference>
<feature type="region of interest" description="Disordered" evidence="8">
    <location>
        <begin position="94"/>
        <end position="117"/>
    </location>
</feature>
<evidence type="ECO:0000256" key="3">
    <source>
        <dbReference type="ARBA" id="ARBA00022771"/>
    </source>
</evidence>
<comment type="subcellular location">
    <subcellularLocation>
        <location evidence="1">Nucleus</location>
    </subcellularLocation>
</comment>
<dbReference type="InterPro" id="IPR036236">
    <property type="entry name" value="Znf_C2H2_sf"/>
</dbReference>
<gene>
    <name evidence="10" type="ORF">B0I35DRAFT_482229</name>
</gene>
<name>A0A8K0WNG9_9HYPO</name>